<comment type="caution">
    <text evidence="8">The sequence shown here is derived from an EMBL/GenBank/DDBJ whole genome shotgun (WGS) entry which is preliminary data.</text>
</comment>
<sequence length="289" mass="33425">MLFYLSRPIDTSRVVYIPKGSVSEIIAYLSDRNFKLSIIDNFVVRAYGHIQSGWIDMRQTKLSRLDFLKRLTTAKAAMGEITLVPGETAEVFLRQVAKDYELNHEILLKYYYELSPIKDGFLVPDTYKIPLGMSEHHLVRHLMQIATNVHQNLSKKVYGEYNQRRWEKILVIASIIQKEAASIDEMPLVSSVIYNRLEKRMKLQMDGTLNYGIYSHEKITAQRIRQDDSEYNTYKIDALPPAPICAVSIDAIKAAINPAKSDYLYFVLDRKTKKHRFSKTLSEHNANMK</sequence>
<evidence type="ECO:0000313" key="8">
    <source>
        <dbReference type="EMBL" id="CAD7287403.1"/>
    </source>
</evidence>
<evidence type="ECO:0000256" key="7">
    <source>
        <dbReference type="HAMAP-Rule" id="MF_02065"/>
    </source>
</evidence>
<keyword evidence="2 7" id="KW-0812">Transmembrane</keyword>
<keyword evidence="1 7" id="KW-1003">Cell membrane</keyword>
<reference evidence="8 9" key="1">
    <citation type="submission" date="2020-11" db="EMBL/GenBank/DDBJ databases">
        <authorList>
            <person name="Peeters C."/>
        </authorList>
    </citation>
    <scope>NUCLEOTIDE SEQUENCE [LARGE SCALE GENOMIC DNA]</scope>
    <source>
        <strain evidence="8 9">LMG 7974</strain>
    </source>
</reference>
<keyword evidence="4 7" id="KW-0472">Membrane</keyword>
<keyword evidence="9" id="KW-1185">Reference proteome</keyword>
<dbReference type="Pfam" id="PF02618">
    <property type="entry name" value="YceG"/>
    <property type="match status" value="1"/>
</dbReference>
<dbReference type="HAMAP" id="MF_02065">
    <property type="entry name" value="MltG"/>
    <property type="match status" value="1"/>
</dbReference>
<gene>
    <name evidence="7 8" type="primary">mltG</name>
    <name evidence="8" type="ORF">LMG7974_00281</name>
</gene>
<evidence type="ECO:0000256" key="2">
    <source>
        <dbReference type="ARBA" id="ARBA00022692"/>
    </source>
</evidence>
<dbReference type="NCBIfam" id="TIGR00247">
    <property type="entry name" value="endolytic transglycosylase MltG"/>
    <property type="match status" value="1"/>
</dbReference>
<evidence type="ECO:0000256" key="1">
    <source>
        <dbReference type="ARBA" id="ARBA00022475"/>
    </source>
</evidence>
<dbReference type="Gene3D" id="3.30.160.60">
    <property type="entry name" value="Classic Zinc Finger"/>
    <property type="match status" value="1"/>
</dbReference>
<dbReference type="EC" id="4.2.2.29" evidence="7"/>
<evidence type="ECO:0000313" key="9">
    <source>
        <dbReference type="Proteomes" id="UP000789803"/>
    </source>
</evidence>
<name>A0ABN7K4D2_9BACT</name>
<evidence type="ECO:0000256" key="3">
    <source>
        <dbReference type="ARBA" id="ARBA00022989"/>
    </source>
</evidence>
<organism evidence="8 9">
    <name type="scientific">Campylobacter majalis</name>
    <dbReference type="NCBI Taxonomy" id="2790656"/>
    <lineage>
        <taxon>Bacteria</taxon>
        <taxon>Pseudomonadati</taxon>
        <taxon>Campylobacterota</taxon>
        <taxon>Epsilonproteobacteria</taxon>
        <taxon>Campylobacterales</taxon>
        <taxon>Campylobacteraceae</taxon>
        <taxon>Campylobacter</taxon>
    </lineage>
</organism>
<comment type="catalytic activity">
    <reaction evidence="7">
        <text>a peptidoglycan chain = a peptidoglycan chain with N-acetyl-1,6-anhydromuramyl-[peptide] at the reducing end + a peptidoglycan chain with N-acetylglucosamine at the non-reducing end.</text>
        <dbReference type="EC" id="4.2.2.29"/>
    </reaction>
</comment>
<proteinExistence type="inferred from homology"/>
<feature type="site" description="Important for catalytic activity" evidence="7">
    <location>
        <position position="179"/>
    </location>
</feature>
<evidence type="ECO:0000256" key="6">
    <source>
        <dbReference type="ARBA" id="ARBA00023316"/>
    </source>
</evidence>
<keyword evidence="3 7" id="KW-1133">Transmembrane helix</keyword>
<comment type="similarity">
    <text evidence="7">Belongs to the transglycosylase MltG family.</text>
</comment>
<comment type="function">
    <text evidence="7">Functions as a peptidoglycan terminase that cleaves nascent peptidoglycan strands endolytically to terminate their elongation.</text>
</comment>
<dbReference type="PANTHER" id="PTHR30518">
    <property type="entry name" value="ENDOLYTIC MUREIN TRANSGLYCOSYLASE"/>
    <property type="match status" value="1"/>
</dbReference>
<dbReference type="PANTHER" id="PTHR30518:SF2">
    <property type="entry name" value="ENDOLYTIC MUREIN TRANSGLYCOSYLASE"/>
    <property type="match status" value="1"/>
</dbReference>
<evidence type="ECO:0000256" key="4">
    <source>
        <dbReference type="ARBA" id="ARBA00023136"/>
    </source>
</evidence>
<keyword evidence="5 7" id="KW-0456">Lyase</keyword>
<evidence type="ECO:0000256" key="5">
    <source>
        <dbReference type="ARBA" id="ARBA00023239"/>
    </source>
</evidence>
<accession>A0ABN7K4D2</accession>
<protein>
    <recommendedName>
        <fullName evidence="7">Endolytic murein transglycosylase</fullName>
        <ecNumber evidence="7">4.2.2.29</ecNumber>
    </recommendedName>
    <alternativeName>
        <fullName evidence="7">Peptidoglycan lytic transglycosylase</fullName>
    </alternativeName>
    <alternativeName>
        <fullName evidence="7">Peptidoglycan polymerization terminase</fullName>
    </alternativeName>
</protein>
<dbReference type="GO" id="GO:0016829">
    <property type="term" value="F:lyase activity"/>
    <property type="evidence" value="ECO:0007669"/>
    <property type="project" value="UniProtKB-KW"/>
</dbReference>
<dbReference type="EMBL" id="CAJHOF010000002">
    <property type="protein sequence ID" value="CAD7287403.1"/>
    <property type="molecule type" value="Genomic_DNA"/>
</dbReference>
<keyword evidence="6 7" id="KW-0961">Cell wall biogenesis/degradation</keyword>
<dbReference type="Proteomes" id="UP000789803">
    <property type="component" value="Unassembled WGS sequence"/>
</dbReference>
<dbReference type="InterPro" id="IPR003770">
    <property type="entry name" value="MLTG-like"/>
</dbReference>